<dbReference type="GO" id="GO:0042802">
    <property type="term" value="F:identical protein binding"/>
    <property type="evidence" value="ECO:0007669"/>
    <property type="project" value="TreeGrafter"/>
</dbReference>
<comment type="caution">
    <text evidence="17">The sequence shown here is derived from an EMBL/GenBank/DDBJ whole genome shotgun (WGS) entry which is preliminary data.</text>
</comment>
<dbReference type="Pfam" id="PF00202">
    <property type="entry name" value="Aminotran_3"/>
    <property type="match status" value="1"/>
</dbReference>
<evidence type="ECO:0000256" key="2">
    <source>
        <dbReference type="ARBA" id="ARBA00001933"/>
    </source>
</evidence>
<comment type="pathway">
    <text evidence="3">Amino-acid degradation; 4-aminobutanoate degradation.</text>
</comment>
<keyword evidence="7 17" id="KW-0032">Aminotransferase</keyword>
<dbReference type="FunFam" id="3.40.640.10:FF:000013">
    <property type="entry name" value="4-aminobutyrate aminotransferase"/>
    <property type="match status" value="1"/>
</dbReference>
<evidence type="ECO:0000256" key="11">
    <source>
        <dbReference type="ARBA" id="ARBA00030204"/>
    </source>
</evidence>
<keyword evidence="9 16" id="KW-0663">Pyridoxal phosphate</keyword>
<dbReference type="EC" id="2.6.1.19" evidence="6"/>
<evidence type="ECO:0000256" key="5">
    <source>
        <dbReference type="ARBA" id="ARBA00012876"/>
    </source>
</evidence>
<comment type="cofactor">
    <cofactor evidence="2">
        <name>pyridoxal 5'-phosphate</name>
        <dbReference type="ChEBI" id="CHEBI:597326"/>
    </cofactor>
</comment>
<evidence type="ECO:0000256" key="9">
    <source>
        <dbReference type="ARBA" id="ARBA00022898"/>
    </source>
</evidence>
<evidence type="ECO:0000256" key="15">
    <source>
        <dbReference type="ARBA" id="ARBA00050054"/>
    </source>
</evidence>
<gene>
    <name evidence="17" type="ORF">H8E29_14970</name>
</gene>
<evidence type="ECO:0000256" key="14">
    <source>
        <dbReference type="ARBA" id="ARBA00048021"/>
    </source>
</evidence>
<dbReference type="EC" id="2.6.1.22" evidence="5"/>
<dbReference type="Gene3D" id="3.90.1150.10">
    <property type="entry name" value="Aspartate Aminotransferase, domain 1"/>
    <property type="match status" value="1"/>
</dbReference>
<evidence type="ECO:0000256" key="4">
    <source>
        <dbReference type="ARBA" id="ARBA00008954"/>
    </source>
</evidence>
<evidence type="ECO:0000256" key="7">
    <source>
        <dbReference type="ARBA" id="ARBA00022576"/>
    </source>
</evidence>
<dbReference type="Proteomes" id="UP000614469">
    <property type="component" value="Unassembled WGS sequence"/>
</dbReference>
<dbReference type="AlphaFoldDB" id="A0A8J6NQA0"/>
<dbReference type="InterPro" id="IPR015422">
    <property type="entry name" value="PyrdxlP-dep_Trfase_small"/>
</dbReference>
<dbReference type="PANTHER" id="PTHR11986:SF58">
    <property type="entry name" value="LEUCINE_METHIONINE RACEMASE"/>
    <property type="match status" value="1"/>
</dbReference>
<name>A0A8J6NQA0_9CHLR</name>
<dbReference type="Gene3D" id="3.40.640.10">
    <property type="entry name" value="Type I PLP-dependent aspartate aminotransferase-like (Major domain)"/>
    <property type="match status" value="1"/>
</dbReference>
<reference evidence="17 18" key="1">
    <citation type="submission" date="2020-08" db="EMBL/GenBank/DDBJ databases">
        <title>Bridging the membrane lipid divide: bacteria of the FCB group superphylum have the potential to synthesize archaeal ether lipids.</title>
        <authorList>
            <person name="Villanueva L."/>
            <person name="Von Meijenfeldt F.A.B."/>
            <person name="Westbye A.B."/>
            <person name="Yadav S."/>
            <person name="Hopmans E.C."/>
            <person name="Dutilh B.E."/>
            <person name="Sinninghe Damste J.S."/>
        </authorList>
    </citation>
    <scope>NUCLEOTIDE SEQUENCE [LARGE SCALE GENOMIC DNA]</scope>
    <source>
        <strain evidence="17">NIOZ-UU36</strain>
    </source>
</reference>
<comment type="similarity">
    <text evidence="4 16">Belongs to the class-III pyridoxal-phosphate-dependent aminotransferase family.</text>
</comment>
<dbReference type="PIRSF" id="PIRSF000521">
    <property type="entry name" value="Transaminase_4ab_Lys_Orn"/>
    <property type="match status" value="1"/>
</dbReference>
<evidence type="ECO:0000256" key="3">
    <source>
        <dbReference type="ARBA" id="ARBA00005176"/>
    </source>
</evidence>
<dbReference type="GO" id="GO:0047298">
    <property type="term" value="F:(S)-3-amino-2-methylpropionate transaminase activity"/>
    <property type="evidence" value="ECO:0007669"/>
    <property type="project" value="UniProtKB-EC"/>
</dbReference>
<dbReference type="PROSITE" id="PS00600">
    <property type="entry name" value="AA_TRANSFER_CLASS_3"/>
    <property type="match status" value="1"/>
</dbReference>
<dbReference type="InterPro" id="IPR005814">
    <property type="entry name" value="Aminotrans_3"/>
</dbReference>
<dbReference type="SUPFAM" id="SSF53383">
    <property type="entry name" value="PLP-dependent transferases"/>
    <property type="match status" value="1"/>
</dbReference>
<dbReference type="InterPro" id="IPR050103">
    <property type="entry name" value="Class-III_PLP-dep_AT"/>
</dbReference>
<dbReference type="CDD" id="cd00610">
    <property type="entry name" value="OAT_like"/>
    <property type="match status" value="1"/>
</dbReference>
<keyword evidence="8" id="KW-0808">Transferase</keyword>
<protein>
    <recommendedName>
        <fullName evidence="12">(S)-3-amino-2-methylpropionate transaminase</fullName>
        <ecNumber evidence="6">2.6.1.19</ecNumber>
        <ecNumber evidence="5">2.6.1.22</ecNumber>
    </recommendedName>
    <alternativeName>
        <fullName evidence="13">GABA aminotransferase</fullName>
    </alternativeName>
    <alternativeName>
        <fullName evidence="11">Gamma-amino-N-butyrate transaminase</fullName>
    </alternativeName>
    <alternativeName>
        <fullName evidence="15">Glutamate:succinic semialdehyde transaminase</fullName>
    </alternativeName>
    <alternativeName>
        <fullName evidence="10">L-AIBAT</fullName>
    </alternativeName>
</protein>
<dbReference type="NCBIfam" id="NF004426">
    <property type="entry name" value="PRK05769.1"/>
    <property type="match status" value="1"/>
</dbReference>
<evidence type="ECO:0000256" key="13">
    <source>
        <dbReference type="ARBA" id="ARBA00031787"/>
    </source>
</evidence>
<evidence type="ECO:0000313" key="17">
    <source>
        <dbReference type="EMBL" id="MBC8336562.1"/>
    </source>
</evidence>
<dbReference type="InterPro" id="IPR015421">
    <property type="entry name" value="PyrdxlP-dep_Trfase_major"/>
</dbReference>
<sequence length="436" mass="47413">MSNFPGPKGRALIERDASVVSGSYPRAYPFAMDYGKGSEVWDVDGNRFLDFAAGIAVASTGHSHPKVVRAIQEQAEKFLHISSDFYHEKWITLSEKLNEIAPFAEDARVFLTNSGTESVEAAIKLARYHTGRSGFIGFLGGFHGRTMGALTFTASKPKYHRGFYPLMNGVVHAPFPDPYRPILERRKGEDYGETVVRYIEEQIMGRILPADEIAGILLEPIQGEGGYTVPPAGFFPALRKLCDKYDILLIADEVQSGMGRTGKWWSIENFGVEPDIITSAKGLASGVPLGAMIARKSVMTWPRGSHGNTYGGNPLACAASIATIDLIQEKYLTNAAEVGEYALDALAEIAARHSSIGDVRGIGLMIGIDFVKDKETREPAEGLRDRITDLAFERGLITLGCGNSVIRISPPLCISKGEIDEGLIALEEAVTVAEKE</sequence>
<dbReference type="InterPro" id="IPR049704">
    <property type="entry name" value="Aminotrans_3_PPA_site"/>
</dbReference>
<organism evidence="17 18">
    <name type="scientific">Candidatus Desulfolinea nitratireducens</name>
    <dbReference type="NCBI Taxonomy" id="2841698"/>
    <lineage>
        <taxon>Bacteria</taxon>
        <taxon>Bacillati</taxon>
        <taxon>Chloroflexota</taxon>
        <taxon>Anaerolineae</taxon>
        <taxon>Anaerolineales</taxon>
        <taxon>Anaerolineales incertae sedis</taxon>
        <taxon>Candidatus Desulfolinea</taxon>
    </lineage>
</organism>
<comment type="catalytic activity">
    <reaction evidence="1">
        <text>(S)-3-amino-2-methylpropanoate + 2-oxoglutarate = 2-methyl-3-oxopropanoate + L-glutamate</text>
        <dbReference type="Rhea" id="RHEA:13993"/>
        <dbReference type="ChEBI" id="CHEBI:16810"/>
        <dbReference type="ChEBI" id="CHEBI:29985"/>
        <dbReference type="ChEBI" id="CHEBI:57700"/>
        <dbReference type="ChEBI" id="CHEBI:58655"/>
        <dbReference type="EC" id="2.6.1.22"/>
    </reaction>
</comment>
<evidence type="ECO:0000256" key="10">
    <source>
        <dbReference type="ARBA" id="ARBA00029760"/>
    </source>
</evidence>
<evidence type="ECO:0000256" key="1">
    <source>
        <dbReference type="ARBA" id="ARBA00001750"/>
    </source>
</evidence>
<dbReference type="GO" id="GO:0030170">
    <property type="term" value="F:pyridoxal phosphate binding"/>
    <property type="evidence" value="ECO:0007669"/>
    <property type="project" value="InterPro"/>
</dbReference>
<evidence type="ECO:0000256" key="8">
    <source>
        <dbReference type="ARBA" id="ARBA00022679"/>
    </source>
</evidence>
<dbReference type="GO" id="GO:0034386">
    <property type="term" value="F:4-aminobutyrate:2-oxoglutarate transaminase activity"/>
    <property type="evidence" value="ECO:0007669"/>
    <property type="project" value="UniProtKB-EC"/>
</dbReference>
<evidence type="ECO:0000256" key="12">
    <source>
        <dbReference type="ARBA" id="ARBA00030857"/>
    </source>
</evidence>
<comment type="catalytic activity">
    <reaction evidence="14">
        <text>4-aminobutanoate + 2-oxoglutarate = succinate semialdehyde + L-glutamate</text>
        <dbReference type="Rhea" id="RHEA:23352"/>
        <dbReference type="ChEBI" id="CHEBI:16810"/>
        <dbReference type="ChEBI" id="CHEBI:29985"/>
        <dbReference type="ChEBI" id="CHEBI:57706"/>
        <dbReference type="ChEBI" id="CHEBI:59888"/>
        <dbReference type="EC" id="2.6.1.19"/>
    </reaction>
</comment>
<evidence type="ECO:0000256" key="16">
    <source>
        <dbReference type="RuleBase" id="RU003560"/>
    </source>
</evidence>
<dbReference type="PANTHER" id="PTHR11986">
    <property type="entry name" value="AMINOTRANSFERASE CLASS III"/>
    <property type="match status" value="1"/>
</dbReference>
<proteinExistence type="inferred from homology"/>
<accession>A0A8J6NQA0</accession>
<evidence type="ECO:0000256" key="6">
    <source>
        <dbReference type="ARBA" id="ARBA00012912"/>
    </source>
</evidence>
<dbReference type="EMBL" id="JACNJN010000172">
    <property type="protein sequence ID" value="MBC8336562.1"/>
    <property type="molecule type" value="Genomic_DNA"/>
</dbReference>
<evidence type="ECO:0000313" key="18">
    <source>
        <dbReference type="Proteomes" id="UP000614469"/>
    </source>
</evidence>
<dbReference type="InterPro" id="IPR015424">
    <property type="entry name" value="PyrdxlP-dep_Trfase"/>
</dbReference>